<evidence type="ECO:0000313" key="2">
    <source>
        <dbReference type="Proteomes" id="UP000054721"/>
    </source>
</evidence>
<proteinExistence type="predicted"/>
<name>A0A0V1KHI8_9BILA</name>
<evidence type="ECO:0000313" key="1">
    <source>
        <dbReference type="EMBL" id="KRZ46703.1"/>
    </source>
</evidence>
<comment type="caution">
    <text evidence="1">The sequence shown here is derived from an EMBL/GenBank/DDBJ whole genome shotgun (WGS) entry which is preliminary data.</text>
</comment>
<dbReference type="AlphaFoldDB" id="A0A0V1KHI8"/>
<dbReference type="EMBL" id="JYDW01002455">
    <property type="protein sequence ID" value="KRZ46703.1"/>
    <property type="molecule type" value="Genomic_DNA"/>
</dbReference>
<reference evidence="1 2" key="1">
    <citation type="submission" date="2015-05" db="EMBL/GenBank/DDBJ databases">
        <title>Evolution of Trichinella species and genotypes.</title>
        <authorList>
            <person name="Korhonen P.K."/>
            <person name="Edoardo P."/>
            <person name="Giuseppe L.R."/>
            <person name="Gasser R.B."/>
        </authorList>
    </citation>
    <scope>NUCLEOTIDE SEQUENCE [LARGE SCALE GENOMIC DNA]</scope>
    <source>
        <strain evidence="1">ISS10</strain>
    </source>
</reference>
<gene>
    <name evidence="1" type="ORF">T02_14281</name>
</gene>
<sequence length="38" mass="4272">MILVVIQSLSLKQVTRNKVCVPQMYLSYCGLQVFQGIA</sequence>
<organism evidence="1 2">
    <name type="scientific">Trichinella nativa</name>
    <dbReference type="NCBI Taxonomy" id="6335"/>
    <lineage>
        <taxon>Eukaryota</taxon>
        <taxon>Metazoa</taxon>
        <taxon>Ecdysozoa</taxon>
        <taxon>Nematoda</taxon>
        <taxon>Enoplea</taxon>
        <taxon>Dorylaimia</taxon>
        <taxon>Trichinellida</taxon>
        <taxon>Trichinellidae</taxon>
        <taxon>Trichinella</taxon>
    </lineage>
</organism>
<accession>A0A0V1KHI8</accession>
<keyword evidence="2" id="KW-1185">Reference proteome</keyword>
<dbReference type="Proteomes" id="UP000054721">
    <property type="component" value="Unassembled WGS sequence"/>
</dbReference>
<protein>
    <submittedName>
        <fullName evidence="1">Uncharacterized protein</fullName>
    </submittedName>
</protein>